<dbReference type="EMBL" id="CP060780">
    <property type="protein sequence ID" value="QNP43305.1"/>
    <property type="molecule type" value="Genomic_DNA"/>
</dbReference>
<accession>A0ABX6T2T0</accession>
<evidence type="ECO:0008006" key="3">
    <source>
        <dbReference type="Google" id="ProtNLM"/>
    </source>
</evidence>
<dbReference type="Proteomes" id="UP000516134">
    <property type="component" value="Chromosome"/>
</dbReference>
<reference evidence="1 2" key="1">
    <citation type="submission" date="2020-08" db="EMBL/GenBank/DDBJ databases">
        <title>Genome sequence of Sphingomonas daechungensis KACC 18115T.</title>
        <authorList>
            <person name="Hyun D.-W."/>
            <person name="Bae J.-W."/>
        </authorList>
    </citation>
    <scope>NUCLEOTIDE SEQUENCE [LARGE SCALE GENOMIC DNA]</scope>
    <source>
        <strain evidence="1 2">KACC 18115</strain>
    </source>
</reference>
<keyword evidence="2" id="KW-1185">Reference proteome</keyword>
<sequence length="83" mass="9642">MVFCRNDLCTRGRVVWVNGSYAGIAFDAKLEPAEVLRHIPAPRPKIQPRYWRPGLTQRNMNDDQRRLAESWVWSPSSMSRLGE</sequence>
<organism evidence="1 2">
    <name type="scientific">Sphingomonas daechungensis</name>
    <dbReference type="NCBI Taxonomy" id="1176646"/>
    <lineage>
        <taxon>Bacteria</taxon>
        <taxon>Pseudomonadati</taxon>
        <taxon>Pseudomonadota</taxon>
        <taxon>Alphaproteobacteria</taxon>
        <taxon>Sphingomonadales</taxon>
        <taxon>Sphingomonadaceae</taxon>
        <taxon>Sphingomonas</taxon>
    </lineage>
</organism>
<name>A0ABX6T2T0_9SPHN</name>
<protein>
    <recommendedName>
        <fullName evidence="3">PilZ domain-containing protein</fullName>
    </recommendedName>
</protein>
<evidence type="ECO:0000313" key="2">
    <source>
        <dbReference type="Proteomes" id="UP000516134"/>
    </source>
</evidence>
<evidence type="ECO:0000313" key="1">
    <source>
        <dbReference type="EMBL" id="QNP43305.1"/>
    </source>
</evidence>
<proteinExistence type="predicted"/>
<gene>
    <name evidence="1" type="ORF">H9L15_15640</name>
</gene>